<gene>
    <name evidence="3" type="ORF">EPI11_14670</name>
</gene>
<protein>
    <submittedName>
        <fullName evidence="3">Peptidase S41</fullName>
    </submittedName>
</protein>
<accession>A0A444GRU9</accession>
<organism evidence="3 4">
    <name type="scientific">Flavobacterium cerinum</name>
    <dbReference type="NCBI Taxonomy" id="2502784"/>
    <lineage>
        <taxon>Bacteria</taxon>
        <taxon>Pseudomonadati</taxon>
        <taxon>Bacteroidota</taxon>
        <taxon>Flavobacteriia</taxon>
        <taxon>Flavobacteriales</taxon>
        <taxon>Flavobacteriaceae</taxon>
        <taxon>Flavobacterium</taxon>
    </lineage>
</organism>
<dbReference type="GO" id="GO:0006508">
    <property type="term" value="P:proteolysis"/>
    <property type="evidence" value="ECO:0007669"/>
    <property type="project" value="InterPro"/>
</dbReference>
<feature type="chain" id="PRO_5019116739" evidence="1">
    <location>
        <begin position="19"/>
        <end position="741"/>
    </location>
</feature>
<dbReference type="Gene3D" id="3.30.750.44">
    <property type="match status" value="1"/>
</dbReference>
<dbReference type="RefSeq" id="WP_128390731.1">
    <property type="nucleotide sequence ID" value="NZ_SBII01000011.1"/>
</dbReference>
<dbReference type="GO" id="GO:0007165">
    <property type="term" value="P:signal transduction"/>
    <property type="evidence" value="ECO:0007669"/>
    <property type="project" value="TreeGrafter"/>
</dbReference>
<feature type="signal peptide" evidence="1">
    <location>
        <begin position="1"/>
        <end position="18"/>
    </location>
</feature>
<proteinExistence type="predicted"/>
<name>A0A444GRU9_9FLAO</name>
<reference evidence="3 4" key="1">
    <citation type="submission" date="2019-01" db="EMBL/GenBank/DDBJ databases">
        <title>Flavobacterium sp. nov.,isolated from freshwater.</title>
        <authorList>
            <person name="Zhang R."/>
            <person name="Du Z.-J."/>
        </authorList>
    </citation>
    <scope>NUCLEOTIDE SEQUENCE [LARGE SCALE GENOMIC DNA]</scope>
    <source>
        <strain evidence="3 4">1E403</strain>
    </source>
</reference>
<comment type="caution">
    <text evidence="3">The sequence shown here is derived from an EMBL/GenBank/DDBJ whole genome shotgun (WGS) entry which is preliminary data.</text>
</comment>
<dbReference type="PANTHER" id="PTHR32060:SF30">
    <property type="entry name" value="CARBOXY-TERMINAL PROCESSING PROTEASE CTPA"/>
    <property type="match status" value="1"/>
</dbReference>
<dbReference type="Pfam" id="PF03572">
    <property type="entry name" value="Peptidase_S41"/>
    <property type="match status" value="1"/>
</dbReference>
<dbReference type="GO" id="GO:0030288">
    <property type="term" value="C:outer membrane-bounded periplasmic space"/>
    <property type="evidence" value="ECO:0007669"/>
    <property type="project" value="TreeGrafter"/>
</dbReference>
<evidence type="ECO:0000259" key="2">
    <source>
        <dbReference type="SMART" id="SM00245"/>
    </source>
</evidence>
<dbReference type="Gene3D" id="2.60.120.260">
    <property type="entry name" value="Galactose-binding domain-like"/>
    <property type="match status" value="1"/>
</dbReference>
<evidence type="ECO:0000256" key="1">
    <source>
        <dbReference type="SAM" id="SignalP"/>
    </source>
</evidence>
<dbReference type="CDD" id="cd07562">
    <property type="entry name" value="Peptidase_S41_TRI"/>
    <property type="match status" value="1"/>
</dbReference>
<dbReference type="GO" id="GO:0008236">
    <property type="term" value="F:serine-type peptidase activity"/>
    <property type="evidence" value="ECO:0007669"/>
    <property type="project" value="InterPro"/>
</dbReference>
<dbReference type="PANTHER" id="PTHR32060">
    <property type="entry name" value="TAIL-SPECIFIC PROTEASE"/>
    <property type="match status" value="1"/>
</dbReference>
<dbReference type="EMBL" id="SBII01000011">
    <property type="protein sequence ID" value="RWW93775.1"/>
    <property type="molecule type" value="Genomic_DNA"/>
</dbReference>
<keyword evidence="4" id="KW-1185">Reference proteome</keyword>
<dbReference type="SUPFAM" id="SSF52096">
    <property type="entry name" value="ClpP/crotonase"/>
    <property type="match status" value="1"/>
</dbReference>
<dbReference type="GO" id="GO:0004175">
    <property type="term" value="F:endopeptidase activity"/>
    <property type="evidence" value="ECO:0007669"/>
    <property type="project" value="TreeGrafter"/>
</dbReference>
<evidence type="ECO:0000313" key="3">
    <source>
        <dbReference type="EMBL" id="RWW93775.1"/>
    </source>
</evidence>
<keyword evidence="1" id="KW-0732">Signal</keyword>
<dbReference type="InterPro" id="IPR029045">
    <property type="entry name" value="ClpP/crotonase-like_dom_sf"/>
</dbReference>
<dbReference type="OrthoDB" id="5379939at2"/>
<dbReference type="InterPro" id="IPR036034">
    <property type="entry name" value="PDZ_sf"/>
</dbReference>
<dbReference type="Gene3D" id="3.90.226.10">
    <property type="entry name" value="2-enoyl-CoA Hydratase, Chain A, domain 1"/>
    <property type="match status" value="1"/>
</dbReference>
<feature type="domain" description="Tail specific protease" evidence="2">
    <location>
        <begin position="503"/>
        <end position="717"/>
    </location>
</feature>
<dbReference type="AlphaFoldDB" id="A0A444GRU9"/>
<dbReference type="Proteomes" id="UP000287527">
    <property type="component" value="Unassembled WGS sequence"/>
</dbReference>
<dbReference type="Gene3D" id="2.30.42.10">
    <property type="match status" value="1"/>
</dbReference>
<dbReference type="SMART" id="SM00245">
    <property type="entry name" value="TSPc"/>
    <property type="match status" value="1"/>
</dbReference>
<dbReference type="InterPro" id="IPR005151">
    <property type="entry name" value="Tail-specific_protease"/>
</dbReference>
<sequence length="741" mass="83531">MKKIILPLLLLCSAKSFCQDNKPSGFNFDFEKQTPGESLPDNWFVWGKDYKIAIDKTIAQHGKSSVSLVPEGKEAEFGCVVLSIPANYAGETIELKAYLKTEDVKEGFAGLIMRIDDSEKILQMDNMNDRGITGTTDWKQYSIKLPLSPKARKIFVGAIHTGAGKVWADNFEVFINDKNINDLKPTEKQASKASKDTEFDKGSTITSIVLNKQNTKNIELLGQVWGFLKYYHPAVASGNYNWDYELFRVMPKILESKTEQQRDETLLAWIASLGEFKIKQEKALSINQIRMQANLGWIEKIGSSQLKTQLYKVRDAERSGGNEYVEFAPGVGNTLFDNEKGYAEMKYPDAGFRMLSLYRYWNIINYFFPYRDIIGEDWNNILTEFTPKFNNAKNESEYHLACLEIIARIHDTHANAWGDYTGINKYWGINYAPVKVTFTEGQPVVTAFLDNEFGPKTGLKKGDVITAINNTPIADIVKNSLKYIPASNYETQLRDLSVQIMRTNESTMNITYKRDKKTLKTTINTYPDDKIDIYKIYKEQAKDTCFKMLSPKIAYLFPGSIKSSYLKKIMETAKDTDGLIIDLRCYPSDFIVFSLSEYLTPKSTSFAKFSATNFQSPGVFTYTPPVSVGKESKDNYKGKIVILVNETTQSQAEYTAMAFRTAPKATVIGSTTAGADGNLSRIILPGNIKTAMSGIGVYYPDGKETQRIGIVPDITIKPTIAGVRQNRDEVLEKAIEIINKK</sequence>
<evidence type="ECO:0000313" key="4">
    <source>
        <dbReference type="Proteomes" id="UP000287527"/>
    </source>
</evidence>
<dbReference type="SUPFAM" id="SSF50156">
    <property type="entry name" value="PDZ domain-like"/>
    <property type="match status" value="1"/>
</dbReference>